<feature type="transmembrane region" description="Helical" evidence="1">
    <location>
        <begin position="62"/>
        <end position="82"/>
    </location>
</feature>
<evidence type="ECO:0000313" key="2">
    <source>
        <dbReference type="EMBL" id="OSQ42897.1"/>
    </source>
</evidence>
<keyword evidence="1" id="KW-0472">Membrane</keyword>
<accession>A0A1X4N996</accession>
<evidence type="ECO:0000313" key="3">
    <source>
        <dbReference type="Proteomes" id="UP000193926"/>
    </source>
</evidence>
<evidence type="ECO:0000256" key="1">
    <source>
        <dbReference type="SAM" id="Phobius"/>
    </source>
</evidence>
<reference evidence="2 3" key="1">
    <citation type="submission" date="2014-03" db="EMBL/GenBank/DDBJ databases">
        <title>The draft genome sequence of Marivita geojedonensis KCTC 23882.</title>
        <authorList>
            <person name="Lai Q."/>
            <person name="Shao Z."/>
        </authorList>
    </citation>
    <scope>NUCLEOTIDE SEQUENCE [LARGE SCALE GENOMIC DNA]</scope>
    <source>
        <strain evidence="2 3">DPG-138</strain>
    </source>
</reference>
<dbReference type="Proteomes" id="UP000193926">
    <property type="component" value="Unassembled WGS sequence"/>
</dbReference>
<dbReference type="STRING" id="1123756.MGEO_20205"/>
<keyword evidence="1" id="KW-1133">Transmembrane helix</keyword>
<gene>
    <name evidence="2" type="ORF">MGEO_20205</name>
</gene>
<comment type="caution">
    <text evidence="2">The sequence shown here is derived from an EMBL/GenBank/DDBJ whole genome shotgun (WGS) entry which is preliminary data.</text>
</comment>
<organism evidence="2 3">
    <name type="scientific">Marivita geojedonensis</name>
    <dbReference type="NCBI Taxonomy" id="1123756"/>
    <lineage>
        <taxon>Bacteria</taxon>
        <taxon>Pseudomonadati</taxon>
        <taxon>Pseudomonadota</taxon>
        <taxon>Alphaproteobacteria</taxon>
        <taxon>Rhodobacterales</taxon>
        <taxon>Roseobacteraceae</taxon>
        <taxon>Marivita</taxon>
    </lineage>
</organism>
<dbReference type="AlphaFoldDB" id="A0A1X4N996"/>
<feature type="transmembrane region" description="Helical" evidence="1">
    <location>
        <begin position="119"/>
        <end position="135"/>
    </location>
</feature>
<feature type="transmembrane region" description="Helical" evidence="1">
    <location>
        <begin position="164"/>
        <end position="183"/>
    </location>
</feature>
<feature type="transmembrane region" description="Helical" evidence="1">
    <location>
        <begin position="142"/>
        <end position="158"/>
    </location>
</feature>
<keyword evidence="1" id="KW-0812">Transmembrane</keyword>
<proteinExistence type="predicted"/>
<dbReference type="EMBL" id="JFKC01000041">
    <property type="protein sequence ID" value="OSQ42897.1"/>
    <property type="molecule type" value="Genomic_DNA"/>
</dbReference>
<name>A0A1X4N996_9RHOB</name>
<protein>
    <recommendedName>
        <fullName evidence="4">DUF4956 domain-containing protein</fullName>
    </recommendedName>
</protein>
<keyword evidence="3" id="KW-1185">Reference proteome</keyword>
<feature type="transmembrane region" description="Helical" evidence="1">
    <location>
        <begin position="94"/>
        <end position="113"/>
    </location>
</feature>
<evidence type="ECO:0008006" key="4">
    <source>
        <dbReference type="Google" id="ProtNLM"/>
    </source>
</evidence>
<sequence length="263" mass="28606">MRNPNKGTLNNPSKMPVFLTILLIFGLPVVASAQMPEGSIVLPSDVTISGSGWGQLRDLEELSSFFLAVLETMAFVAAFAFHPRASAVRQSQRGWLVQASLFLFGLIGMLIGFLVIHHGYLIGFVVFGIGGLFRFRMESSSLLDGALLILVTLIGLSVGLDLPVMALVATIAGWTTLWFVIATKTSALELKFKDEESLTAALDLLRKTLEGLDFRVVSVKKTDFKPVVELILSHKDADAVNGIPGILEDLRKEGLGVKDWYVS</sequence>